<reference evidence="2 3" key="1">
    <citation type="journal article" date="2016" name="Nat. Commun.">
        <title>Thousands of microbial genomes shed light on interconnected biogeochemical processes in an aquifer system.</title>
        <authorList>
            <person name="Anantharaman K."/>
            <person name="Brown C.T."/>
            <person name="Hug L.A."/>
            <person name="Sharon I."/>
            <person name="Castelle C.J."/>
            <person name="Probst A.J."/>
            <person name="Thomas B.C."/>
            <person name="Singh A."/>
            <person name="Wilkins M.J."/>
            <person name="Karaoz U."/>
            <person name="Brodie E.L."/>
            <person name="Williams K.H."/>
            <person name="Hubbard S.S."/>
            <person name="Banfield J.F."/>
        </authorList>
    </citation>
    <scope>NUCLEOTIDE SEQUENCE [LARGE SCALE GENOMIC DNA]</scope>
</reference>
<proteinExistence type="predicted"/>
<sequence>MHIRGLHTVTFTLAMIGALNWGLYLFNWDVAQWGLPSGLVRTVYALVALSAIYEIATHGMRCKECRGEMSHMGHDHSASM</sequence>
<evidence type="ECO:0000313" key="3">
    <source>
        <dbReference type="Proteomes" id="UP000177610"/>
    </source>
</evidence>
<dbReference type="Pfam" id="PF04070">
    <property type="entry name" value="DUF378"/>
    <property type="match status" value="1"/>
</dbReference>
<name>A0A1F5N9M9_9BACT</name>
<accession>A0A1F5N9M9</accession>
<evidence type="ECO:0000313" key="2">
    <source>
        <dbReference type="EMBL" id="OGE74304.1"/>
    </source>
</evidence>
<dbReference type="Proteomes" id="UP000177610">
    <property type="component" value="Unassembled WGS sequence"/>
</dbReference>
<organism evidence="2 3">
    <name type="scientific">Candidatus Doudnabacteria bacterium RIFCSPHIGHO2_01_FULL_41_86</name>
    <dbReference type="NCBI Taxonomy" id="1817821"/>
    <lineage>
        <taxon>Bacteria</taxon>
        <taxon>Candidatus Doudnaibacteriota</taxon>
    </lineage>
</organism>
<keyword evidence="1" id="KW-0812">Transmembrane</keyword>
<dbReference type="InterPro" id="IPR007211">
    <property type="entry name" value="DUF378"/>
</dbReference>
<comment type="caution">
    <text evidence="2">The sequence shown here is derived from an EMBL/GenBank/DDBJ whole genome shotgun (WGS) entry which is preliminary data.</text>
</comment>
<dbReference type="EMBL" id="MFEH01000001">
    <property type="protein sequence ID" value="OGE74304.1"/>
    <property type="molecule type" value="Genomic_DNA"/>
</dbReference>
<feature type="transmembrane region" description="Helical" evidence="1">
    <location>
        <begin position="7"/>
        <end position="26"/>
    </location>
</feature>
<dbReference type="STRING" id="1817821.A2717_02035"/>
<protein>
    <recommendedName>
        <fullName evidence="4">DUF378 domain-containing protein</fullName>
    </recommendedName>
</protein>
<gene>
    <name evidence="2" type="ORF">A2717_02035</name>
</gene>
<dbReference type="AlphaFoldDB" id="A0A1F5N9M9"/>
<evidence type="ECO:0008006" key="4">
    <source>
        <dbReference type="Google" id="ProtNLM"/>
    </source>
</evidence>
<keyword evidence="1" id="KW-0472">Membrane</keyword>
<feature type="transmembrane region" description="Helical" evidence="1">
    <location>
        <begin position="38"/>
        <end position="56"/>
    </location>
</feature>
<evidence type="ECO:0000256" key="1">
    <source>
        <dbReference type="SAM" id="Phobius"/>
    </source>
</evidence>
<keyword evidence="1" id="KW-1133">Transmembrane helix</keyword>